<dbReference type="EC" id="2.7.11.1" evidence="2"/>
<comment type="catalytic activity">
    <reaction evidence="10">
        <text>L-threonyl-[protein] + ATP = O-phospho-L-threonyl-[protein] + ADP + H(+)</text>
        <dbReference type="Rhea" id="RHEA:46608"/>
        <dbReference type="Rhea" id="RHEA-COMP:11060"/>
        <dbReference type="Rhea" id="RHEA-COMP:11605"/>
        <dbReference type="ChEBI" id="CHEBI:15378"/>
        <dbReference type="ChEBI" id="CHEBI:30013"/>
        <dbReference type="ChEBI" id="CHEBI:30616"/>
        <dbReference type="ChEBI" id="CHEBI:61977"/>
        <dbReference type="ChEBI" id="CHEBI:456216"/>
        <dbReference type="EC" id="2.7.11.1"/>
    </reaction>
</comment>
<sequence length="501" mass="56261">MSRLRKMAIGSPTTTDRPAHDYANFKRQYKLGAELGRGGFGTVYCGFRMSDNLTVACKYVMRSNVTEWACMDGRMVPLEIVLLMRCRGIPGVIQTIDWFERPDGYMIVMERPSPSTDLFDYISEKGALTENVARDYFRQVVDTVVACYRVNVIHRDIKDENLVVDMKNGLVKLIDFGSGAFHKEGPYTDFEGTRVYSPPEWIEESRYDGLEAAVWSLGILLFDMVCGDIPFRKDSEICTGHLQWRNQLSEECKDLIRKCLSREGGDRPTLEDILQHPWMQVPDEVNGAAKNELNAGRHKLASVPDRLVTEAQMHSHPRVPLTVTRSDQFLLNPSTSNNTIAITSSTNSAAIFEGATLERVPHPEVPPFTTNPRLLTGGPIGSPCRRYPFQPRQSTSVAPLPAQCTSSPSTTATASPLTSISNDMVSQPDRKDSLVVMNRRASPLLLYTHVRAPTPTAAQPAGSLERLSNARDFLDAWHHRFCQRIQRHPTRFYEQLAELSP</sequence>
<comment type="caution">
    <text evidence="15">The sequence shown here is derived from an EMBL/GenBank/DDBJ whole genome shotgun (WGS) entry which is preliminary data.</text>
</comment>
<evidence type="ECO:0000256" key="8">
    <source>
        <dbReference type="ARBA" id="ARBA00022840"/>
    </source>
</evidence>
<dbReference type="InterPro" id="IPR017441">
    <property type="entry name" value="Protein_kinase_ATP_BS"/>
</dbReference>
<feature type="binding site" evidence="12">
    <location>
        <position position="58"/>
    </location>
    <ligand>
        <name>ATP</name>
        <dbReference type="ChEBI" id="CHEBI:30616"/>
    </ligand>
</feature>
<keyword evidence="16" id="KW-1185">Reference proteome</keyword>
<dbReference type="Gene3D" id="1.10.510.10">
    <property type="entry name" value="Transferase(Phosphotransferase) domain 1"/>
    <property type="match status" value="1"/>
</dbReference>
<dbReference type="PROSITE" id="PS00107">
    <property type="entry name" value="PROTEIN_KINASE_ATP"/>
    <property type="match status" value="1"/>
</dbReference>
<reference evidence="15 16" key="1">
    <citation type="submission" date="2023-08" db="EMBL/GenBank/DDBJ databases">
        <title>A Necator americanus chromosomal reference genome.</title>
        <authorList>
            <person name="Ilik V."/>
            <person name="Petrzelkova K.J."/>
            <person name="Pardy F."/>
            <person name="Fuh T."/>
            <person name="Niatou-Singa F.S."/>
            <person name="Gouil Q."/>
            <person name="Baker L."/>
            <person name="Ritchie M.E."/>
            <person name="Jex A.R."/>
            <person name="Gazzola D."/>
            <person name="Li H."/>
            <person name="Toshio Fujiwara R."/>
            <person name="Zhan B."/>
            <person name="Aroian R.V."/>
            <person name="Pafco B."/>
            <person name="Schwarz E.M."/>
        </authorList>
    </citation>
    <scope>NUCLEOTIDE SEQUENCE [LARGE SCALE GENOMIC DNA]</scope>
    <source>
        <strain evidence="15 16">Aroian</strain>
        <tissue evidence="15">Whole animal</tissue>
    </source>
</reference>
<evidence type="ECO:0000256" key="5">
    <source>
        <dbReference type="ARBA" id="ARBA00022679"/>
    </source>
</evidence>
<evidence type="ECO:0000256" key="4">
    <source>
        <dbReference type="ARBA" id="ARBA00022527"/>
    </source>
</evidence>
<evidence type="ECO:0000256" key="2">
    <source>
        <dbReference type="ARBA" id="ARBA00012513"/>
    </source>
</evidence>
<comment type="subcellular location">
    <subcellularLocation>
        <location evidence="1">Host cytoplasm</location>
    </subcellularLocation>
</comment>
<keyword evidence="9" id="KW-1035">Host cytoplasm</keyword>
<evidence type="ECO:0000256" key="1">
    <source>
        <dbReference type="ARBA" id="ARBA00004192"/>
    </source>
</evidence>
<dbReference type="InterPro" id="IPR011009">
    <property type="entry name" value="Kinase-like_dom_sf"/>
</dbReference>
<evidence type="ECO:0000256" key="13">
    <source>
        <dbReference type="SAM" id="MobiDB-lite"/>
    </source>
</evidence>
<comment type="catalytic activity">
    <reaction evidence="11">
        <text>L-seryl-[protein] + ATP = O-phospho-L-seryl-[protein] + ADP + H(+)</text>
        <dbReference type="Rhea" id="RHEA:17989"/>
        <dbReference type="Rhea" id="RHEA-COMP:9863"/>
        <dbReference type="Rhea" id="RHEA-COMP:11604"/>
        <dbReference type="ChEBI" id="CHEBI:15378"/>
        <dbReference type="ChEBI" id="CHEBI:29999"/>
        <dbReference type="ChEBI" id="CHEBI:30616"/>
        <dbReference type="ChEBI" id="CHEBI:83421"/>
        <dbReference type="ChEBI" id="CHEBI:456216"/>
        <dbReference type="EC" id="2.7.11.1"/>
    </reaction>
</comment>
<evidence type="ECO:0000256" key="7">
    <source>
        <dbReference type="ARBA" id="ARBA00022777"/>
    </source>
</evidence>
<dbReference type="EMBL" id="JAVFWL010000004">
    <property type="protein sequence ID" value="KAK6749305.1"/>
    <property type="molecule type" value="Genomic_DNA"/>
</dbReference>
<keyword evidence="6 12" id="KW-0547">Nucleotide-binding</keyword>
<evidence type="ECO:0000256" key="12">
    <source>
        <dbReference type="PROSITE-ProRule" id="PRU10141"/>
    </source>
</evidence>
<gene>
    <name evidence="15" type="primary">Necator_chrIV.g15027</name>
    <name evidence="15" type="ORF">RB195_001732</name>
</gene>
<dbReference type="InterPro" id="IPR051138">
    <property type="entry name" value="PIM_Ser/Thr_kinase"/>
</dbReference>
<dbReference type="Pfam" id="PF00069">
    <property type="entry name" value="Pkinase"/>
    <property type="match status" value="1"/>
</dbReference>
<evidence type="ECO:0000313" key="15">
    <source>
        <dbReference type="EMBL" id="KAK6749305.1"/>
    </source>
</evidence>
<evidence type="ECO:0000256" key="11">
    <source>
        <dbReference type="ARBA" id="ARBA00048679"/>
    </source>
</evidence>
<evidence type="ECO:0000256" key="9">
    <source>
        <dbReference type="ARBA" id="ARBA00023200"/>
    </source>
</evidence>
<dbReference type="PANTHER" id="PTHR22984:SF25">
    <property type="entry name" value="PROTEIN KINASE DOMAIN-CONTAINING PROTEIN"/>
    <property type="match status" value="1"/>
</dbReference>
<dbReference type="InterPro" id="IPR000719">
    <property type="entry name" value="Prot_kinase_dom"/>
</dbReference>
<dbReference type="SMART" id="SM00220">
    <property type="entry name" value="S_TKc"/>
    <property type="match status" value="1"/>
</dbReference>
<dbReference type="Gene3D" id="3.30.200.20">
    <property type="entry name" value="Phosphorylase Kinase, domain 1"/>
    <property type="match status" value="1"/>
</dbReference>
<keyword evidence="8 12" id="KW-0067">ATP-binding</keyword>
<evidence type="ECO:0000313" key="16">
    <source>
        <dbReference type="Proteomes" id="UP001303046"/>
    </source>
</evidence>
<keyword evidence="7" id="KW-0418">Kinase</keyword>
<dbReference type="Proteomes" id="UP001303046">
    <property type="component" value="Unassembled WGS sequence"/>
</dbReference>
<dbReference type="PROSITE" id="PS50011">
    <property type="entry name" value="PROTEIN_KINASE_DOM"/>
    <property type="match status" value="1"/>
</dbReference>
<evidence type="ECO:0000259" key="14">
    <source>
        <dbReference type="PROSITE" id="PS50011"/>
    </source>
</evidence>
<feature type="region of interest" description="Disordered" evidence="13">
    <location>
        <begin position="362"/>
        <end position="430"/>
    </location>
</feature>
<feature type="domain" description="Protein kinase" evidence="14">
    <location>
        <begin position="29"/>
        <end position="279"/>
    </location>
</feature>
<dbReference type="SUPFAM" id="SSF56112">
    <property type="entry name" value="Protein kinase-like (PK-like)"/>
    <property type="match status" value="1"/>
</dbReference>
<name>A0ABR1DG86_NECAM</name>
<protein>
    <recommendedName>
        <fullName evidence="3">Serine/threonine-protein kinase 1</fullName>
        <ecNumber evidence="2">2.7.11.1</ecNumber>
    </recommendedName>
</protein>
<dbReference type="CDD" id="cd14005">
    <property type="entry name" value="STKc_PIM"/>
    <property type="match status" value="1"/>
</dbReference>
<accession>A0ABR1DG86</accession>
<evidence type="ECO:0000256" key="6">
    <source>
        <dbReference type="ARBA" id="ARBA00022741"/>
    </source>
</evidence>
<evidence type="ECO:0000256" key="10">
    <source>
        <dbReference type="ARBA" id="ARBA00047899"/>
    </source>
</evidence>
<keyword evidence="4" id="KW-0723">Serine/threonine-protein kinase</keyword>
<dbReference type="InterPro" id="IPR008271">
    <property type="entry name" value="Ser/Thr_kinase_AS"/>
</dbReference>
<evidence type="ECO:0000256" key="3">
    <source>
        <dbReference type="ARBA" id="ARBA00016885"/>
    </source>
</evidence>
<keyword evidence="5" id="KW-0808">Transferase</keyword>
<dbReference type="PROSITE" id="PS00108">
    <property type="entry name" value="PROTEIN_KINASE_ST"/>
    <property type="match status" value="1"/>
</dbReference>
<organism evidence="15 16">
    <name type="scientific">Necator americanus</name>
    <name type="common">Human hookworm</name>
    <dbReference type="NCBI Taxonomy" id="51031"/>
    <lineage>
        <taxon>Eukaryota</taxon>
        <taxon>Metazoa</taxon>
        <taxon>Ecdysozoa</taxon>
        <taxon>Nematoda</taxon>
        <taxon>Chromadorea</taxon>
        <taxon>Rhabditida</taxon>
        <taxon>Rhabditina</taxon>
        <taxon>Rhabditomorpha</taxon>
        <taxon>Strongyloidea</taxon>
        <taxon>Ancylostomatidae</taxon>
        <taxon>Bunostominae</taxon>
        <taxon>Necator</taxon>
    </lineage>
</organism>
<proteinExistence type="predicted"/>
<feature type="compositionally biased region" description="Low complexity" evidence="13">
    <location>
        <begin position="405"/>
        <end position="419"/>
    </location>
</feature>
<dbReference type="PANTHER" id="PTHR22984">
    <property type="entry name" value="SERINE/THREONINE-PROTEIN KINASE PIM"/>
    <property type="match status" value="1"/>
</dbReference>